<protein>
    <submittedName>
        <fullName evidence="2">Uncharacterized protein</fullName>
    </submittedName>
</protein>
<name>A0A815F2Q1_9BILA</name>
<dbReference type="Proteomes" id="UP000663845">
    <property type="component" value="Unassembled WGS sequence"/>
</dbReference>
<comment type="caution">
    <text evidence="2">The sequence shown here is derived from an EMBL/GenBank/DDBJ whole genome shotgun (WGS) entry which is preliminary data.</text>
</comment>
<accession>A0A815F2Q1</accession>
<reference evidence="2" key="1">
    <citation type="submission" date="2021-02" db="EMBL/GenBank/DDBJ databases">
        <authorList>
            <person name="Nowell W R."/>
        </authorList>
    </citation>
    <scope>NUCLEOTIDE SEQUENCE</scope>
</reference>
<feature type="region of interest" description="Disordered" evidence="1">
    <location>
        <begin position="1"/>
        <end position="25"/>
    </location>
</feature>
<dbReference type="EMBL" id="CAJNOG010000629">
    <property type="protein sequence ID" value="CAF1320454.1"/>
    <property type="molecule type" value="Genomic_DNA"/>
</dbReference>
<evidence type="ECO:0000256" key="1">
    <source>
        <dbReference type="SAM" id="MobiDB-lite"/>
    </source>
</evidence>
<feature type="compositionally biased region" description="Low complexity" evidence="1">
    <location>
        <begin position="9"/>
        <end position="25"/>
    </location>
</feature>
<dbReference type="AlphaFoldDB" id="A0A815F2Q1"/>
<evidence type="ECO:0000313" key="3">
    <source>
        <dbReference type="Proteomes" id="UP000663845"/>
    </source>
</evidence>
<organism evidence="2 3">
    <name type="scientific">Adineta steineri</name>
    <dbReference type="NCBI Taxonomy" id="433720"/>
    <lineage>
        <taxon>Eukaryota</taxon>
        <taxon>Metazoa</taxon>
        <taxon>Spiralia</taxon>
        <taxon>Gnathifera</taxon>
        <taxon>Rotifera</taxon>
        <taxon>Eurotatoria</taxon>
        <taxon>Bdelloidea</taxon>
        <taxon>Adinetida</taxon>
        <taxon>Adinetidae</taxon>
        <taxon>Adineta</taxon>
    </lineage>
</organism>
<gene>
    <name evidence="2" type="ORF">JYZ213_LOCUS33372</name>
</gene>
<evidence type="ECO:0000313" key="2">
    <source>
        <dbReference type="EMBL" id="CAF1320454.1"/>
    </source>
</evidence>
<sequence length="89" mass="9921">MQSDVLNDQQQQQQQLSNDTDCSSSLSTTLIYSGLKLHPKPFVPTISMSSMTNPVSIVKKLSIPDTHPDNSTKPLGNLSYRKSSFYNFI</sequence>
<proteinExistence type="predicted"/>